<keyword evidence="1 3" id="KW-0863">Zinc-finger</keyword>
<accession>A0A6J1SRK8</accession>
<feature type="transmembrane region" description="Helical" evidence="4">
    <location>
        <begin position="391"/>
        <end position="412"/>
    </location>
</feature>
<dbReference type="KEGG" id="foc:113209906"/>
<dbReference type="PANTHER" id="PTHR15302">
    <property type="entry name" value="E3 UBIQUITIN-PROTEIN LIGASE RNF103"/>
    <property type="match status" value="1"/>
</dbReference>
<evidence type="ECO:0000256" key="2">
    <source>
        <dbReference type="ARBA" id="ARBA00022833"/>
    </source>
</evidence>
<dbReference type="SUPFAM" id="SSF57850">
    <property type="entry name" value="RING/U-box"/>
    <property type="match status" value="1"/>
</dbReference>
<feature type="transmembrane region" description="Helical" evidence="4">
    <location>
        <begin position="351"/>
        <end position="376"/>
    </location>
</feature>
<reference evidence="7" key="1">
    <citation type="submission" date="2025-08" db="UniProtKB">
        <authorList>
            <consortium name="RefSeq"/>
        </authorList>
    </citation>
    <scope>IDENTIFICATION</scope>
    <source>
        <tissue evidence="7">Whole organism</tissue>
    </source>
</reference>
<protein>
    <submittedName>
        <fullName evidence="7">E3 ubiquitin-protein ligase RNF103</fullName>
    </submittedName>
</protein>
<dbReference type="GO" id="GO:0005783">
    <property type="term" value="C:endoplasmic reticulum"/>
    <property type="evidence" value="ECO:0007669"/>
    <property type="project" value="TreeGrafter"/>
</dbReference>
<dbReference type="CDD" id="cd16473">
    <property type="entry name" value="RING-H2_RNF103"/>
    <property type="match status" value="1"/>
</dbReference>
<sequence length="812" mass="92646">MRSPWLQLMLVFIYFLLILVATRLLDLILWYQHGLAPTQVVNPFMLKVKQIKLLLDSRGVSYTEYFERNELVQLLEDSADVMVGEVEQVSERTVPLRERLKPGPVISHFSGGAHFYEQVEDTRDSVWLVQVVTSDEPLLDDYNWRLVCGQLEPFGVRIGIFDCRQDFKLCETKGWAKPLLLLAMPKGQKAKDKVILQPFTSSKPQVIVNWVHQQLSLWVKRIQTIEEVESDWLSENGTDSIVGDEKVVSKSDSGANNVRVLLLSHLLQPPLFLAALSIKFTGRVSFGMFSVKKEDTESVRKRLRLNDKKLPVYFVVTPEKKVIYGSRKLEYFNMWSMNVFLCGIQPETNDVFLCSLLLINMLVGLTVCLTSTRLWWRWTAYCVWALVKYNFWLFTAWLVFLALARFAVFGIVTNRLLLILRLIGLSGWGSFVRTEVALLTLHPLPFLFSFISFSLCVCCLIRLFAPSWLISSPDDFELDPRPWWVSLSRPMRASQLDSEDGIEMLIERLAVPNFWLQPVIPMDYIKDLPVWRYHGWNVVDGQTEAPGCAKDKLMLHSASPKLLEHLMDAEDPQNFLLCCCVCSQNQPVTHSMNSYSCSQGHACSHSRSGCTFSQGSAHPHSHVQCTCPRGPNCSHSTCNLKTTLITPTLETSAQHSQCFCSLVPGWSGAPTHNCQGPFRTPDQCQNCLDSCENLRNGRSRQAMCVACAHRCMSSQWYGYNSCHLQETDLDESDFSDSDHISWNTPQFILPTTDCAVCLESYNYGSVLCGLPCGHNYHQRCILAWLQRDNHHCPVCRWPAYRTKSVKSHLHQE</sequence>
<dbReference type="InterPro" id="IPR013083">
    <property type="entry name" value="Znf_RING/FYVE/PHD"/>
</dbReference>
<keyword evidence="4" id="KW-0472">Membrane</keyword>
<evidence type="ECO:0000313" key="6">
    <source>
        <dbReference type="Proteomes" id="UP000504606"/>
    </source>
</evidence>
<dbReference type="InterPro" id="IPR042494">
    <property type="entry name" value="RNF103"/>
</dbReference>
<dbReference type="Gene3D" id="3.30.40.10">
    <property type="entry name" value="Zinc/RING finger domain, C3HC4 (zinc finger)"/>
    <property type="match status" value="1"/>
</dbReference>
<proteinExistence type="predicted"/>
<dbReference type="Proteomes" id="UP000504606">
    <property type="component" value="Unplaced"/>
</dbReference>
<dbReference type="GO" id="GO:0016567">
    <property type="term" value="P:protein ubiquitination"/>
    <property type="evidence" value="ECO:0007669"/>
    <property type="project" value="InterPro"/>
</dbReference>
<evidence type="ECO:0000256" key="3">
    <source>
        <dbReference type="PROSITE-ProRule" id="PRU00175"/>
    </source>
</evidence>
<feature type="domain" description="RING-type" evidence="5">
    <location>
        <begin position="754"/>
        <end position="796"/>
    </location>
</feature>
<name>A0A6J1SRK8_FRAOC</name>
<evidence type="ECO:0000256" key="4">
    <source>
        <dbReference type="SAM" id="Phobius"/>
    </source>
</evidence>
<dbReference type="SMART" id="SM00184">
    <property type="entry name" value="RING"/>
    <property type="match status" value="1"/>
</dbReference>
<dbReference type="GeneID" id="113209906"/>
<evidence type="ECO:0000256" key="1">
    <source>
        <dbReference type="ARBA" id="ARBA00022771"/>
    </source>
</evidence>
<dbReference type="PROSITE" id="PS50089">
    <property type="entry name" value="ZF_RING_2"/>
    <property type="match status" value="1"/>
</dbReference>
<dbReference type="GO" id="GO:0008270">
    <property type="term" value="F:zinc ion binding"/>
    <property type="evidence" value="ECO:0007669"/>
    <property type="project" value="UniProtKB-KW"/>
</dbReference>
<dbReference type="GO" id="GO:0036503">
    <property type="term" value="P:ERAD pathway"/>
    <property type="evidence" value="ECO:0007669"/>
    <property type="project" value="TreeGrafter"/>
</dbReference>
<dbReference type="Gene3D" id="3.40.30.10">
    <property type="entry name" value="Glutaredoxin"/>
    <property type="match status" value="1"/>
</dbReference>
<organism evidence="6 7">
    <name type="scientific">Frankliniella occidentalis</name>
    <name type="common">Western flower thrips</name>
    <name type="synonym">Euthrips occidentalis</name>
    <dbReference type="NCBI Taxonomy" id="133901"/>
    <lineage>
        <taxon>Eukaryota</taxon>
        <taxon>Metazoa</taxon>
        <taxon>Ecdysozoa</taxon>
        <taxon>Arthropoda</taxon>
        <taxon>Hexapoda</taxon>
        <taxon>Insecta</taxon>
        <taxon>Pterygota</taxon>
        <taxon>Neoptera</taxon>
        <taxon>Paraneoptera</taxon>
        <taxon>Thysanoptera</taxon>
        <taxon>Terebrantia</taxon>
        <taxon>Thripoidea</taxon>
        <taxon>Thripidae</taxon>
        <taxon>Frankliniella</taxon>
    </lineage>
</organism>
<feature type="transmembrane region" description="Helical" evidence="4">
    <location>
        <begin position="446"/>
        <end position="465"/>
    </location>
</feature>
<dbReference type="AlphaFoldDB" id="A0A6J1SRK8"/>
<dbReference type="PANTHER" id="PTHR15302:SF0">
    <property type="entry name" value="E3 UBIQUITIN-PROTEIN LIGASE RNF103"/>
    <property type="match status" value="1"/>
</dbReference>
<keyword evidence="4" id="KW-1133">Transmembrane helix</keyword>
<dbReference type="Pfam" id="PF13639">
    <property type="entry name" value="zf-RING_2"/>
    <property type="match status" value="1"/>
</dbReference>
<dbReference type="RefSeq" id="XP_026283458.1">
    <property type="nucleotide sequence ID" value="XM_026427673.2"/>
</dbReference>
<keyword evidence="4" id="KW-0812">Transmembrane</keyword>
<dbReference type="OrthoDB" id="21204at2759"/>
<keyword evidence="1 3" id="KW-0479">Metal-binding</keyword>
<keyword evidence="2" id="KW-0862">Zinc</keyword>
<feature type="transmembrane region" description="Helical" evidence="4">
    <location>
        <begin position="6"/>
        <end position="25"/>
    </location>
</feature>
<evidence type="ECO:0000259" key="5">
    <source>
        <dbReference type="PROSITE" id="PS50089"/>
    </source>
</evidence>
<dbReference type="InterPro" id="IPR001841">
    <property type="entry name" value="Znf_RING"/>
</dbReference>
<gene>
    <name evidence="7" type="primary">LOC113209906</name>
</gene>
<keyword evidence="6" id="KW-1185">Reference proteome</keyword>
<dbReference type="GO" id="GO:0004842">
    <property type="term" value="F:ubiquitin-protein transferase activity"/>
    <property type="evidence" value="ECO:0007669"/>
    <property type="project" value="InterPro"/>
</dbReference>
<evidence type="ECO:0000313" key="7">
    <source>
        <dbReference type="RefSeq" id="XP_026283458.1"/>
    </source>
</evidence>